<evidence type="ECO:0000313" key="2">
    <source>
        <dbReference type="EMBL" id="AOZ06501.1"/>
    </source>
</evidence>
<gene>
    <name evidence="1" type="ORF">BKK80_10145</name>
    <name evidence="2" type="ORF">BKK80_12225</name>
</gene>
<dbReference type="EMBL" id="CP017754">
    <property type="protein sequence ID" value="AOZ06501.1"/>
    <property type="molecule type" value="Genomic_DNA"/>
</dbReference>
<dbReference type="Proteomes" id="UP000177515">
    <property type="component" value="Chromosome 1"/>
</dbReference>
<proteinExistence type="predicted"/>
<name>A0ABM6F4W3_9BURK</name>
<dbReference type="EMBL" id="CP017754">
    <property type="protein sequence ID" value="AOZ06152.1"/>
    <property type="molecule type" value="Genomic_DNA"/>
</dbReference>
<sequence>MRASERGLPAIQREALLKEPTWPKGAEKLKGMFDVASSWVFPVDYQHGLIARRLGEQGEVPDWDWLHDTHKHTKRYPLRKKIIGVDSK</sequence>
<reference evidence="2 3" key="1">
    <citation type="submission" date="2016-10" db="EMBL/GenBank/DDBJ databases">
        <title>Complete genome sequences of three Cupriavidus strains isolated from various Malaysian environments.</title>
        <authorList>
            <person name="Abdullah A.A.-A."/>
            <person name="Shafie N.A.H."/>
            <person name="Lau N.S."/>
        </authorList>
    </citation>
    <scope>NUCLEOTIDE SEQUENCE [LARGE SCALE GENOMIC DNA]</scope>
    <source>
        <strain evidence="2 3">USMAA1020</strain>
    </source>
</reference>
<evidence type="ECO:0000313" key="3">
    <source>
        <dbReference type="Proteomes" id="UP000177515"/>
    </source>
</evidence>
<keyword evidence="3" id="KW-1185">Reference proteome</keyword>
<evidence type="ECO:0000313" key="1">
    <source>
        <dbReference type="EMBL" id="AOZ06152.1"/>
    </source>
</evidence>
<accession>A0ABM6F4W3</accession>
<protein>
    <submittedName>
        <fullName evidence="2">Uncharacterized protein</fullName>
    </submittedName>
</protein>
<organism evidence="2 3">
    <name type="scientific">Cupriavidus malaysiensis</name>
    <dbReference type="NCBI Taxonomy" id="367825"/>
    <lineage>
        <taxon>Bacteria</taxon>
        <taxon>Pseudomonadati</taxon>
        <taxon>Pseudomonadota</taxon>
        <taxon>Betaproteobacteria</taxon>
        <taxon>Burkholderiales</taxon>
        <taxon>Burkholderiaceae</taxon>
        <taxon>Cupriavidus</taxon>
    </lineage>
</organism>